<gene>
    <name evidence="1" type="ORF">O4U47_08685</name>
</gene>
<organism evidence="1 2">
    <name type="scientific">Nocardiopsis suaedae</name>
    <dbReference type="NCBI Taxonomy" id="3018444"/>
    <lineage>
        <taxon>Bacteria</taxon>
        <taxon>Bacillati</taxon>
        <taxon>Actinomycetota</taxon>
        <taxon>Actinomycetes</taxon>
        <taxon>Streptosporangiales</taxon>
        <taxon>Nocardiopsidaceae</taxon>
        <taxon>Nocardiopsis</taxon>
    </lineage>
</organism>
<protein>
    <submittedName>
        <fullName evidence="1">Uncharacterized protein</fullName>
    </submittedName>
</protein>
<reference evidence="1" key="1">
    <citation type="submission" date="2023-01" db="EMBL/GenBank/DDBJ databases">
        <title>Draft genome sequence of Nocardiopsis sp. LSu2-4 isolated from halophytes.</title>
        <authorList>
            <person name="Duangmal K."/>
            <person name="Chantavorakit T."/>
        </authorList>
    </citation>
    <scope>NUCLEOTIDE SEQUENCE</scope>
    <source>
        <strain evidence="1">LSu2-4</strain>
    </source>
</reference>
<evidence type="ECO:0000313" key="2">
    <source>
        <dbReference type="Proteomes" id="UP001165685"/>
    </source>
</evidence>
<name>A0ABT4TIU4_9ACTN</name>
<comment type="caution">
    <text evidence="1">The sequence shown here is derived from an EMBL/GenBank/DDBJ whole genome shotgun (WGS) entry which is preliminary data.</text>
</comment>
<dbReference type="Proteomes" id="UP001165685">
    <property type="component" value="Unassembled WGS sequence"/>
</dbReference>
<accession>A0ABT4TIU4</accession>
<proteinExistence type="predicted"/>
<dbReference type="EMBL" id="JAQFWP010000012">
    <property type="protein sequence ID" value="MDA2804585.1"/>
    <property type="molecule type" value="Genomic_DNA"/>
</dbReference>
<dbReference type="RefSeq" id="WP_270677149.1">
    <property type="nucleotide sequence ID" value="NZ_JAQFWP010000012.1"/>
</dbReference>
<sequence>MSARLDEDLAPALSQRMCLVMGGRGLVFQLGPEDAASVTADEVAVARELADAAAAFADALERLHTGR</sequence>
<evidence type="ECO:0000313" key="1">
    <source>
        <dbReference type="EMBL" id="MDA2804585.1"/>
    </source>
</evidence>
<keyword evidence="2" id="KW-1185">Reference proteome</keyword>